<evidence type="ECO:0000256" key="1">
    <source>
        <dbReference type="ARBA" id="ARBA00004141"/>
    </source>
</evidence>
<keyword evidence="6" id="KW-0813">Transport</keyword>
<dbReference type="InterPro" id="IPR037294">
    <property type="entry name" value="ABC_BtuC-like"/>
</dbReference>
<dbReference type="PANTHER" id="PTHR30477">
    <property type="entry name" value="ABC-TRANSPORTER METAL-BINDING PROTEIN"/>
    <property type="match status" value="1"/>
</dbReference>
<evidence type="ECO:0000256" key="3">
    <source>
        <dbReference type="ARBA" id="ARBA00022692"/>
    </source>
</evidence>
<dbReference type="InterPro" id="IPR001626">
    <property type="entry name" value="ABC_TroCD"/>
</dbReference>
<keyword evidence="9" id="KW-1185">Reference proteome</keyword>
<evidence type="ECO:0000256" key="6">
    <source>
        <dbReference type="RuleBase" id="RU003943"/>
    </source>
</evidence>
<feature type="transmembrane region" description="Helical" evidence="7">
    <location>
        <begin position="37"/>
        <end position="58"/>
    </location>
</feature>
<feature type="transmembrane region" description="Helical" evidence="7">
    <location>
        <begin position="6"/>
        <end position="25"/>
    </location>
</feature>
<dbReference type="SUPFAM" id="SSF81345">
    <property type="entry name" value="ABC transporter involved in vitamin B12 uptake, BtuC"/>
    <property type="match status" value="1"/>
</dbReference>
<protein>
    <submittedName>
        <fullName evidence="8">Metal ABC transporter permease</fullName>
    </submittedName>
</protein>
<feature type="transmembrane region" description="Helical" evidence="7">
    <location>
        <begin position="166"/>
        <end position="188"/>
    </location>
</feature>
<dbReference type="Gene3D" id="1.10.3470.10">
    <property type="entry name" value="ABC transporter involved in vitamin B12 uptake, BtuC"/>
    <property type="match status" value="1"/>
</dbReference>
<dbReference type="RefSeq" id="WP_236497757.1">
    <property type="nucleotide sequence ID" value="NZ_CP091244.1"/>
</dbReference>
<evidence type="ECO:0000256" key="7">
    <source>
        <dbReference type="SAM" id="Phobius"/>
    </source>
</evidence>
<evidence type="ECO:0000313" key="8">
    <source>
        <dbReference type="EMBL" id="UJS23566.1"/>
    </source>
</evidence>
<keyword evidence="3 6" id="KW-0812">Transmembrane</keyword>
<evidence type="ECO:0000256" key="2">
    <source>
        <dbReference type="ARBA" id="ARBA00008034"/>
    </source>
</evidence>
<feature type="transmembrane region" description="Helical" evidence="7">
    <location>
        <begin position="132"/>
        <end position="154"/>
    </location>
</feature>
<accession>A0ABY3SVZ4</accession>
<dbReference type="Pfam" id="PF00950">
    <property type="entry name" value="ABC-3"/>
    <property type="match status" value="2"/>
</dbReference>
<comment type="similarity">
    <text evidence="2 6">Belongs to the ABC-3 integral membrane protein family.</text>
</comment>
<organism evidence="8 9">
    <name type="scientific">Thiothrix winogradskyi</name>
    <dbReference type="NCBI Taxonomy" id="96472"/>
    <lineage>
        <taxon>Bacteria</taxon>
        <taxon>Pseudomonadati</taxon>
        <taxon>Pseudomonadota</taxon>
        <taxon>Gammaproteobacteria</taxon>
        <taxon>Thiotrichales</taxon>
        <taxon>Thiotrichaceae</taxon>
        <taxon>Thiothrix</taxon>
    </lineage>
</organism>
<sequence>MDWALQLSILAPALVAGLLVLATHIPLGREVLRRGIIFIDLAIAQIAGLGVIAAHTLGWEVHGWETQVIALSAALGGAVLLGWAETRLQHQQEALIGIVFVLAATGGLLLLANNPHGGEHLRELLTGQILWVNWADLVPLAVLAGVFWLVVWQFPHWLPRLFARRTFYLVFAVVITFSVQIVGVYLVFASLVIPALAVMGKAQEQPALLPAFGLGVLGYAAGIAVSAWLDLPTGASIVWFLALAGLGYRLAIKT</sequence>
<evidence type="ECO:0000256" key="4">
    <source>
        <dbReference type="ARBA" id="ARBA00022989"/>
    </source>
</evidence>
<proteinExistence type="inferred from homology"/>
<feature type="transmembrane region" description="Helical" evidence="7">
    <location>
        <begin position="236"/>
        <end position="252"/>
    </location>
</feature>
<comment type="subcellular location">
    <subcellularLocation>
        <location evidence="6">Cell membrane</location>
        <topology evidence="6">Multi-pass membrane protein</topology>
    </subcellularLocation>
    <subcellularLocation>
        <location evidence="1">Membrane</location>
        <topology evidence="1">Multi-pass membrane protein</topology>
    </subcellularLocation>
</comment>
<keyword evidence="4 7" id="KW-1133">Transmembrane helix</keyword>
<dbReference type="EMBL" id="CP091244">
    <property type="protein sequence ID" value="UJS23566.1"/>
    <property type="molecule type" value="Genomic_DNA"/>
</dbReference>
<feature type="transmembrane region" description="Helical" evidence="7">
    <location>
        <begin position="64"/>
        <end position="83"/>
    </location>
</feature>
<evidence type="ECO:0000256" key="5">
    <source>
        <dbReference type="ARBA" id="ARBA00023136"/>
    </source>
</evidence>
<name>A0ABY3SVZ4_9GAMM</name>
<gene>
    <name evidence="8" type="ORF">L2Y54_16705</name>
</gene>
<feature type="transmembrane region" description="Helical" evidence="7">
    <location>
        <begin position="95"/>
        <end position="112"/>
    </location>
</feature>
<feature type="transmembrane region" description="Helical" evidence="7">
    <location>
        <begin position="208"/>
        <end position="229"/>
    </location>
</feature>
<dbReference type="Proteomes" id="UP001054801">
    <property type="component" value="Chromosome"/>
</dbReference>
<keyword evidence="5 7" id="KW-0472">Membrane</keyword>
<evidence type="ECO:0000313" key="9">
    <source>
        <dbReference type="Proteomes" id="UP001054801"/>
    </source>
</evidence>
<reference evidence="8" key="1">
    <citation type="journal article" date="2022" name="Microorganisms">
        <title>Two New Species of Filamentous Sulfur Bacteria of the Genus Thiothrix, Thiothrix winogradskyi sp. nov. and 'Candidatus Thiothrix sulfatifontis' sp. nov.</title>
        <authorList>
            <person name="Ravin N.V."/>
            <person name="Rossetti S."/>
            <person name="Beletsky A.V."/>
            <person name="Kadnikov V.V."/>
            <person name="Rudenko T.S."/>
            <person name="Smolyakov D.D."/>
            <person name="Moskvitina M.I."/>
            <person name="Gureeva M.V."/>
            <person name="Mardanov A.V."/>
            <person name="Grabovich M.Y."/>
        </authorList>
    </citation>
    <scope>NUCLEOTIDE SEQUENCE</scope>
    <source>
        <strain evidence="8">CT3</strain>
    </source>
</reference>
<dbReference type="PANTHER" id="PTHR30477:SF19">
    <property type="entry name" value="METAL ABC TRANSPORTER PERMEASE"/>
    <property type="match status" value="1"/>
</dbReference>